<evidence type="ECO:0000313" key="4">
    <source>
        <dbReference type="Proteomes" id="UP000500938"/>
    </source>
</evidence>
<feature type="domain" description="HTH marR-type" evidence="2">
    <location>
        <begin position="25"/>
        <end position="60"/>
    </location>
</feature>
<proteinExistence type="inferred from homology"/>
<name>A0A6M4IKH8_9BACT</name>
<dbReference type="GO" id="GO:0003700">
    <property type="term" value="F:DNA-binding transcription factor activity"/>
    <property type="evidence" value="ECO:0007669"/>
    <property type="project" value="InterPro"/>
</dbReference>
<dbReference type="PANTHER" id="PTHR18964">
    <property type="entry name" value="ROK (REPRESSOR, ORF, KINASE) FAMILY"/>
    <property type="match status" value="1"/>
</dbReference>
<dbReference type="InterPro" id="IPR036390">
    <property type="entry name" value="WH_DNA-bd_sf"/>
</dbReference>
<dbReference type="AlphaFoldDB" id="A0A6M4IKH8"/>
<dbReference type="InterPro" id="IPR000600">
    <property type="entry name" value="ROK"/>
</dbReference>
<dbReference type="Pfam" id="PF00480">
    <property type="entry name" value="ROK"/>
    <property type="match status" value="1"/>
</dbReference>
<dbReference type="SUPFAM" id="SSF53067">
    <property type="entry name" value="Actin-like ATPase domain"/>
    <property type="match status" value="1"/>
</dbReference>
<comment type="similarity">
    <text evidence="1">Belongs to the ROK (NagC/XylR) family.</text>
</comment>
<evidence type="ECO:0000256" key="1">
    <source>
        <dbReference type="ARBA" id="ARBA00006479"/>
    </source>
</evidence>
<dbReference type="InterPro" id="IPR043129">
    <property type="entry name" value="ATPase_NBD"/>
</dbReference>
<accession>A0A6M4IKH8</accession>
<sequence>MTDTIRCEVGAPGADPSRPRPLATTILRLIWDEEHISRADIARRLEVSRSTVSEIVDALLPTRLVAEAGVGASSGGRRPIVLKFQYDAFSLLGVDVGASHVSVVLTDLRGRVRAWQHQEFPVHGDAEGTRQLIAKLCDACLGMIDVDAAPLLGIGVALPSPMDPRHPERVSRLAMVNWDGRHGLEVLSQQYDVPVLLDNDANLGALAEHWWGAARGLSDFTFIKIATGIGAGHFIGGRIFRGAGGVAGEIGHVTIDVHGHPCICGNRGCLTTYVGSQELVKRAKELAPEYPSSDFAAGEITTGSLEAAAKGGDPLASRVVHEAAEHIGAVIAGMLNLLNPAAVILGGGLPKLREQVLVPIRETVLRRTFVSAVASSEIHVSTLGDRAIAIGAATLVLDAVLQDPKSLLPTQASSP</sequence>
<evidence type="ECO:0000259" key="2">
    <source>
        <dbReference type="Pfam" id="PF01047"/>
    </source>
</evidence>
<dbReference type="CDD" id="cd24076">
    <property type="entry name" value="ASKHA_ATPase_ROK_BsXylR-like"/>
    <property type="match status" value="1"/>
</dbReference>
<organism evidence="3 4">
    <name type="scientific">Gemmatimonas groenlandica</name>
    <dbReference type="NCBI Taxonomy" id="2732249"/>
    <lineage>
        <taxon>Bacteria</taxon>
        <taxon>Pseudomonadati</taxon>
        <taxon>Gemmatimonadota</taxon>
        <taxon>Gemmatimonadia</taxon>
        <taxon>Gemmatimonadales</taxon>
        <taxon>Gemmatimonadaceae</taxon>
        <taxon>Gemmatimonas</taxon>
    </lineage>
</organism>
<dbReference type="Pfam" id="PF01047">
    <property type="entry name" value="MarR"/>
    <property type="match status" value="1"/>
</dbReference>
<dbReference type="PANTHER" id="PTHR18964:SF149">
    <property type="entry name" value="BIFUNCTIONAL UDP-N-ACETYLGLUCOSAMINE 2-EPIMERASE_N-ACETYLMANNOSAMINE KINASE"/>
    <property type="match status" value="1"/>
</dbReference>
<dbReference type="InterPro" id="IPR036388">
    <property type="entry name" value="WH-like_DNA-bd_sf"/>
</dbReference>
<keyword evidence="4" id="KW-1185">Reference proteome</keyword>
<dbReference type="KEGG" id="ggr:HKW67_01945"/>
<dbReference type="Proteomes" id="UP000500938">
    <property type="component" value="Chromosome"/>
</dbReference>
<gene>
    <name evidence="3" type="ORF">HKW67_01945</name>
</gene>
<dbReference type="EMBL" id="CP053085">
    <property type="protein sequence ID" value="QJR34369.1"/>
    <property type="molecule type" value="Genomic_DNA"/>
</dbReference>
<reference evidence="3 4" key="1">
    <citation type="submission" date="2020-05" db="EMBL/GenBank/DDBJ databases">
        <title>Complete genome sequence of Gemmatimonas greenlandica TET16.</title>
        <authorList>
            <person name="Zeng Y."/>
        </authorList>
    </citation>
    <scope>NUCLEOTIDE SEQUENCE [LARGE SCALE GENOMIC DNA]</scope>
    <source>
        <strain evidence="3 4">TET16</strain>
    </source>
</reference>
<dbReference type="RefSeq" id="WP_171223795.1">
    <property type="nucleotide sequence ID" value="NZ_CP053085.1"/>
</dbReference>
<dbReference type="InterPro" id="IPR000835">
    <property type="entry name" value="HTH_MarR-typ"/>
</dbReference>
<dbReference type="Gene3D" id="1.10.10.10">
    <property type="entry name" value="Winged helix-like DNA-binding domain superfamily/Winged helix DNA-binding domain"/>
    <property type="match status" value="1"/>
</dbReference>
<dbReference type="Gene3D" id="3.30.420.40">
    <property type="match status" value="2"/>
</dbReference>
<evidence type="ECO:0000313" key="3">
    <source>
        <dbReference type="EMBL" id="QJR34369.1"/>
    </source>
</evidence>
<dbReference type="SUPFAM" id="SSF46785">
    <property type="entry name" value="Winged helix' DNA-binding domain"/>
    <property type="match status" value="1"/>
</dbReference>
<protein>
    <submittedName>
        <fullName evidence="3">ROK family transcriptional regulator</fullName>
    </submittedName>
</protein>